<name>A0ABV0GTF4_PAENI</name>
<feature type="domain" description="YCII-related" evidence="2">
    <location>
        <begin position="4"/>
        <end position="88"/>
    </location>
</feature>
<dbReference type="EMBL" id="JBBMFV010000004">
    <property type="protein sequence ID" value="MEO3941785.1"/>
    <property type="molecule type" value="Genomic_DNA"/>
</dbReference>
<comment type="similarity">
    <text evidence="1">Belongs to the YciI family.</text>
</comment>
<dbReference type="InterPro" id="IPR005545">
    <property type="entry name" value="YCII"/>
</dbReference>
<keyword evidence="4" id="KW-1185">Reference proteome</keyword>
<dbReference type="Pfam" id="PF03795">
    <property type="entry name" value="YCII"/>
    <property type="match status" value="1"/>
</dbReference>
<dbReference type="Gene3D" id="3.30.70.1060">
    <property type="entry name" value="Dimeric alpha+beta barrel"/>
    <property type="match status" value="1"/>
</dbReference>
<dbReference type="RefSeq" id="WP_347782650.1">
    <property type="nucleotide sequence ID" value="NZ_JBBMFV010000004.1"/>
</dbReference>
<accession>A0ABV0GTF4</accession>
<dbReference type="Proteomes" id="UP001448614">
    <property type="component" value="Unassembled WGS sequence"/>
</dbReference>
<organism evidence="3 4">
    <name type="scientific">Paenarthrobacter nicotinovorans</name>
    <name type="common">Arthrobacter nicotinovorans</name>
    <dbReference type="NCBI Taxonomy" id="29320"/>
    <lineage>
        <taxon>Bacteria</taxon>
        <taxon>Bacillati</taxon>
        <taxon>Actinomycetota</taxon>
        <taxon>Actinomycetes</taxon>
        <taxon>Micrococcales</taxon>
        <taxon>Micrococcaceae</taxon>
        <taxon>Paenarthrobacter</taxon>
    </lineage>
</organism>
<evidence type="ECO:0000313" key="4">
    <source>
        <dbReference type="Proteomes" id="UP001448614"/>
    </source>
</evidence>
<dbReference type="InterPro" id="IPR011008">
    <property type="entry name" value="Dimeric_a/b-barrel"/>
</dbReference>
<evidence type="ECO:0000313" key="3">
    <source>
        <dbReference type="EMBL" id="MEO3941785.1"/>
    </source>
</evidence>
<dbReference type="PANTHER" id="PTHR33606">
    <property type="entry name" value="PROTEIN YCII"/>
    <property type="match status" value="1"/>
</dbReference>
<reference evidence="3 4" key="1">
    <citation type="journal article" date="2024" name="Appl. Microbiol. Biotechnol.">
        <title>Biosynthetic gene clusters with biotechnological applications in novel Antarctic isolates from Actinomycetota.</title>
        <authorList>
            <person name="Bruna P."/>
            <person name="Nunez-Montero K."/>
            <person name="Contreras M.J."/>
            <person name="Leal K."/>
            <person name="Garcia M."/>
            <person name="Abanto M."/>
            <person name="Barrientos L."/>
        </authorList>
    </citation>
    <scope>NUCLEOTIDE SEQUENCE [LARGE SCALE GENOMIC DNA]</scope>
    <source>
        <strain evidence="3 4">Se16.17</strain>
    </source>
</reference>
<sequence length="103" mass="11269">MPTFAVTYTYSDATSARRDAVRPAHVEFLKAQFDGGRLLKSGPFGPEESPGALLILAGETKADVEALMDQDPFHQSDLIEERTVQQWNIFFGADAPEPATAQN</sequence>
<proteinExistence type="inferred from homology"/>
<dbReference type="InterPro" id="IPR051807">
    <property type="entry name" value="Sec-metab_biosynth-assoc"/>
</dbReference>
<evidence type="ECO:0000256" key="1">
    <source>
        <dbReference type="ARBA" id="ARBA00007689"/>
    </source>
</evidence>
<comment type="caution">
    <text evidence="3">The sequence shown here is derived from an EMBL/GenBank/DDBJ whole genome shotgun (WGS) entry which is preliminary data.</text>
</comment>
<evidence type="ECO:0000259" key="2">
    <source>
        <dbReference type="Pfam" id="PF03795"/>
    </source>
</evidence>
<gene>
    <name evidence="3" type="ORF">V3C41_11960</name>
</gene>
<protein>
    <submittedName>
        <fullName evidence="3">YciI family protein</fullName>
    </submittedName>
</protein>
<dbReference type="SUPFAM" id="SSF54909">
    <property type="entry name" value="Dimeric alpha+beta barrel"/>
    <property type="match status" value="1"/>
</dbReference>
<dbReference type="PANTHER" id="PTHR33606:SF3">
    <property type="entry name" value="PROTEIN YCII"/>
    <property type="match status" value="1"/>
</dbReference>